<sequence>MDIHDIRTWADAHLEQDNLDSSTLGIAGALFDLILRHAISFNRSIYQQPSIAKVSDHPRALHREIERLVLWKSRFSGPERDLDTILSRSLELQHCVVLTLHGLGSALERWIAHTPGDEYGFADGGTRMMGLRRVLDQAAGIIDIPLNDEDPPESDDDCLLVTDGRGLANDMSWYIDCLDDLSTALENPVADVDLANSAHPQPETFKVSSPEALAFCRRIRDRFKKLSKRLVERFGEANADRTRRLKAARDESEAMGQAAEPVDNFKPVAELGNSAAAPSEALFSESVPRPTETTLSSFQRESVFDTSKYTLTTVSSSKKTEATETDEDDNASLRSFVSLSTTFSTASLGRPRVPPLPYAALERQPFTCPFCQKLTTGVSTRREWKKHVYDDLRPYLCTVEACDQGTTMFRSHRIWAQHEATHRVQDWEGETCPFCDDSGELDSSAVSSHVAKHMREISLAALAAHSGFFDESDASTDGEDSISGQVLMHKHENAAFLKSDAALEPLPDGDRGNERSDTNREWLLDSMRFDQMHSRLASIRKPQPGTCTWLIKHPSYLDWLDTNKLDEHHGILWIKGKPGTGKSTLVKFAFENAQKNVKDGEIVISFFFNARGTFFEKSTTGMYQSLLVQILERAPQAQDGLQHVVPQDRSIGYIWASDTLKNLFENAIRSIGSTPVICFIDAVDECDQTQVQDMLAFFEQLGQSAVLSGLQFHIIFSSRHYPAMDIERGITIVLEAHPEHEADIDMYVGSKLRINGDRETFQQELLNKSSGVFLWVVLLVNMLNQQYEEGESGPSLRRSLQQFPTDLYDFFLEALSWDSDTRDETQSCLEWVLFAQRPLEPAELYFAVFSANPEDFRNFHPGEVSTREIIQFINSSSKGLVEISNSKQPSVQFIHESARTFLLTDGLCHVWPDQDESSFERQRHGRLAQCCMNYLDAHVDAIPDVYTIRDLDKIEELTSVRQEVKAASPFLEYCTHNVLYHVDQAGAEAQKSLLLNFPRTNWIKARNLFKARRADWHTRNSSLLYILAEYGMSELIRAMPHSQCCFEAEDERYGPPIFAAIALQNTETVRALVETHLGVQPPERFLRRIPDIWEHIDEKSELRSWDFRYSSSKGVRHYVMTSGSEPLWTAYFLMSNADTDSRDPVSGKTPLELAARNGYGKVVRQLLGDKEIDANTKHPITGKTPLCLAAEGGHEDIVELLLVLGEADMGAKDAEGMTALILARKNGHDSVADRLIEWEASIGSHS</sequence>
<dbReference type="Proteomes" id="UP001239445">
    <property type="component" value="Unassembled WGS sequence"/>
</dbReference>
<accession>A0AAJ0FFD6</accession>
<feature type="repeat" description="ANK" evidence="2">
    <location>
        <begin position="1146"/>
        <end position="1167"/>
    </location>
</feature>
<dbReference type="InterPro" id="IPR027417">
    <property type="entry name" value="P-loop_NTPase"/>
</dbReference>
<dbReference type="Gene3D" id="3.40.50.300">
    <property type="entry name" value="P-loop containing nucleotide triphosphate hydrolases"/>
    <property type="match status" value="1"/>
</dbReference>
<evidence type="ECO:0000256" key="1">
    <source>
        <dbReference type="ARBA" id="ARBA00022737"/>
    </source>
</evidence>
<feature type="domain" description="Nephrocystin 3-like N-terminal" evidence="3">
    <location>
        <begin position="545"/>
        <end position="719"/>
    </location>
</feature>
<comment type="caution">
    <text evidence="5">The sequence shown here is derived from an EMBL/GenBank/DDBJ whole genome shotgun (WGS) entry which is preliminary data.</text>
</comment>
<dbReference type="InterPro" id="IPR036770">
    <property type="entry name" value="Ankyrin_rpt-contain_sf"/>
</dbReference>
<dbReference type="AlphaFoldDB" id="A0AAJ0FFD6"/>
<dbReference type="PANTHER" id="PTHR10039:SF5">
    <property type="entry name" value="NACHT DOMAIN-CONTAINING PROTEIN"/>
    <property type="match status" value="1"/>
</dbReference>
<evidence type="ECO:0000313" key="6">
    <source>
        <dbReference type="Proteomes" id="UP001239445"/>
    </source>
</evidence>
<dbReference type="InterPro" id="IPR056884">
    <property type="entry name" value="NPHP3-like_N"/>
</dbReference>
<feature type="repeat" description="ANK" evidence="2">
    <location>
        <begin position="1181"/>
        <end position="1205"/>
    </location>
</feature>
<reference evidence="5" key="1">
    <citation type="submission" date="2023-06" db="EMBL/GenBank/DDBJ databases">
        <title>Genome-scale phylogeny and comparative genomics of the fungal order Sordariales.</title>
        <authorList>
            <consortium name="Lawrence Berkeley National Laboratory"/>
            <person name="Hensen N."/>
            <person name="Bonometti L."/>
            <person name="Westerberg I."/>
            <person name="Brannstrom I.O."/>
            <person name="Guillou S."/>
            <person name="Cros-Aarteil S."/>
            <person name="Calhoun S."/>
            <person name="Haridas S."/>
            <person name="Kuo A."/>
            <person name="Mondo S."/>
            <person name="Pangilinan J."/>
            <person name="Riley R."/>
            <person name="Labutti K."/>
            <person name="Andreopoulos B."/>
            <person name="Lipzen A."/>
            <person name="Chen C."/>
            <person name="Yanf M."/>
            <person name="Daum C."/>
            <person name="Ng V."/>
            <person name="Clum A."/>
            <person name="Steindorff A."/>
            <person name="Ohm R."/>
            <person name="Martin F."/>
            <person name="Silar P."/>
            <person name="Natvig D."/>
            <person name="Lalanne C."/>
            <person name="Gautier V."/>
            <person name="Ament-Velasquez S.L."/>
            <person name="Kruys A."/>
            <person name="Hutchinson M.I."/>
            <person name="Powell A.J."/>
            <person name="Barry K."/>
            <person name="Miller A.N."/>
            <person name="Grigoriev I.V."/>
            <person name="Debuchy R."/>
            <person name="Gladieux P."/>
            <person name="Thoren M.H."/>
            <person name="Johannesson H."/>
        </authorList>
    </citation>
    <scope>NUCLEOTIDE SEQUENCE</scope>
    <source>
        <strain evidence="5">PSN4</strain>
    </source>
</reference>
<dbReference type="SMART" id="SM00248">
    <property type="entry name" value="ANK"/>
    <property type="match status" value="3"/>
</dbReference>
<dbReference type="InterPro" id="IPR002110">
    <property type="entry name" value="Ankyrin_rpt"/>
</dbReference>
<dbReference type="PROSITE" id="PS50088">
    <property type="entry name" value="ANK_REPEAT"/>
    <property type="match status" value="2"/>
</dbReference>
<evidence type="ECO:0000313" key="5">
    <source>
        <dbReference type="EMBL" id="KAK1759060.1"/>
    </source>
</evidence>
<evidence type="ECO:0000259" key="4">
    <source>
        <dbReference type="Pfam" id="PF26082"/>
    </source>
</evidence>
<keyword evidence="6" id="KW-1185">Reference proteome</keyword>
<dbReference type="Pfam" id="PF12796">
    <property type="entry name" value="Ank_2"/>
    <property type="match status" value="1"/>
</dbReference>
<evidence type="ECO:0000259" key="3">
    <source>
        <dbReference type="Pfam" id="PF24883"/>
    </source>
</evidence>
<proteinExistence type="predicted"/>
<feature type="domain" description="Oxidoreductase acuF-like C2H2 type zinc-finger" evidence="4">
    <location>
        <begin position="364"/>
        <end position="392"/>
    </location>
</feature>
<keyword evidence="1" id="KW-0677">Repeat</keyword>
<dbReference type="SUPFAM" id="SSF48403">
    <property type="entry name" value="Ankyrin repeat"/>
    <property type="match status" value="1"/>
</dbReference>
<evidence type="ECO:0000256" key="2">
    <source>
        <dbReference type="PROSITE-ProRule" id="PRU00023"/>
    </source>
</evidence>
<protein>
    <submittedName>
        <fullName evidence="5">Uncharacterized protein</fullName>
    </submittedName>
</protein>
<dbReference type="PANTHER" id="PTHR10039">
    <property type="entry name" value="AMELOGENIN"/>
    <property type="match status" value="1"/>
</dbReference>
<keyword evidence="2" id="KW-0040">ANK repeat</keyword>
<name>A0AAJ0FFD6_9PEZI</name>
<dbReference type="Gene3D" id="1.25.40.20">
    <property type="entry name" value="Ankyrin repeat-containing domain"/>
    <property type="match status" value="1"/>
</dbReference>
<dbReference type="EMBL" id="MU839828">
    <property type="protein sequence ID" value="KAK1759060.1"/>
    <property type="molecule type" value="Genomic_DNA"/>
</dbReference>
<dbReference type="SUPFAM" id="SSF52540">
    <property type="entry name" value="P-loop containing nucleoside triphosphate hydrolases"/>
    <property type="match status" value="1"/>
</dbReference>
<dbReference type="PROSITE" id="PS50297">
    <property type="entry name" value="ANK_REP_REGION"/>
    <property type="match status" value="2"/>
</dbReference>
<organism evidence="5 6">
    <name type="scientific">Echria macrotheca</name>
    <dbReference type="NCBI Taxonomy" id="438768"/>
    <lineage>
        <taxon>Eukaryota</taxon>
        <taxon>Fungi</taxon>
        <taxon>Dikarya</taxon>
        <taxon>Ascomycota</taxon>
        <taxon>Pezizomycotina</taxon>
        <taxon>Sordariomycetes</taxon>
        <taxon>Sordariomycetidae</taxon>
        <taxon>Sordariales</taxon>
        <taxon>Schizotheciaceae</taxon>
        <taxon>Echria</taxon>
    </lineage>
</organism>
<dbReference type="InterPro" id="IPR058925">
    <property type="entry name" value="zf-C2H2_AcuF"/>
</dbReference>
<gene>
    <name evidence="5" type="ORF">QBC47DRAFT_336716</name>
</gene>
<dbReference type="Pfam" id="PF24883">
    <property type="entry name" value="NPHP3_N"/>
    <property type="match status" value="1"/>
</dbReference>
<dbReference type="Pfam" id="PF26082">
    <property type="entry name" value="zf-C2H2_AcuF"/>
    <property type="match status" value="1"/>
</dbReference>